<comment type="caution">
    <text evidence="2">The sequence shown here is derived from an EMBL/GenBank/DDBJ whole genome shotgun (WGS) entry which is preliminary data.</text>
</comment>
<name>A0ABN7IAF1_9BURK</name>
<evidence type="ECO:0008006" key="4">
    <source>
        <dbReference type="Google" id="ProtNLM"/>
    </source>
</evidence>
<feature type="transmembrane region" description="Helical" evidence="1">
    <location>
        <begin position="366"/>
        <end position="389"/>
    </location>
</feature>
<keyword evidence="1" id="KW-0472">Membrane</keyword>
<evidence type="ECO:0000313" key="2">
    <source>
        <dbReference type="EMBL" id="CAD6554765.1"/>
    </source>
</evidence>
<sequence>MRSRVDNSVSETESTIDVRSRARIAAQRERRRRRWITVGVILAPVLLCFLYVEFIAVPRYSAESRFSVRSSSGQTAASTAAGGLLSTGDNSSSIAGGFVDGWAVSDFLSSRDCMQQLDRKIGLRQRLTQTGFDPATHLPANASDDALYRAYTSNISVSYNMMEQVDVLKVRAFSPHDATVISDALLEITQDFVNRMDEKGVNDALKVSREAVTLAEKDSKFARASLAKWRITHGNMDPVADANMLLGLVGQIEAELNSAQINLDKIRALGNPDHPMLHPAATLVDVLQKRLADTRRRLSGAGNTEATQLKEYEELKNAQTFADSNLTSAQQSYQQAFTDTLRLQRYLSVIAKPLPDSQPGSPNTPLLLLEALAIGFVLALLVRVFGALAKEFRHG</sequence>
<accession>A0ABN7IAF1</accession>
<dbReference type="Proteomes" id="UP000598032">
    <property type="component" value="Unassembled WGS sequence"/>
</dbReference>
<keyword evidence="3" id="KW-1185">Reference proteome</keyword>
<dbReference type="PANTHER" id="PTHR32309:SF13">
    <property type="entry name" value="FERRIC ENTEROBACTIN TRANSPORT PROTEIN FEPE"/>
    <property type="match status" value="1"/>
</dbReference>
<proteinExistence type="predicted"/>
<dbReference type="PANTHER" id="PTHR32309">
    <property type="entry name" value="TYROSINE-PROTEIN KINASE"/>
    <property type="match status" value="1"/>
</dbReference>
<keyword evidence="1" id="KW-1133">Transmembrane helix</keyword>
<dbReference type="EMBL" id="CAJHCP010000014">
    <property type="protein sequence ID" value="CAD6554765.1"/>
    <property type="molecule type" value="Genomic_DNA"/>
</dbReference>
<evidence type="ECO:0000313" key="3">
    <source>
        <dbReference type="Proteomes" id="UP000598032"/>
    </source>
</evidence>
<protein>
    <recommendedName>
        <fullName evidence="4">Sugar ABC transporter</fullName>
    </recommendedName>
</protein>
<reference evidence="2 3" key="1">
    <citation type="submission" date="2020-10" db="EMBL/GenBank/DDBJ databases">
        <authorList>
            <person name="Peeters C."/>
        </authorList>
    </citation>
    <scope>NUCLEOTIDE SEQUENCE [LARGE SCALE GENOMIC DNA]</scope>
    <source>
        <strain evidence="2 3">LMG 28140</strain>
    </source>
</reference>
<keyword evidence="1" id="KW-0812">Transmembrane</keyword>
<dbReference type="InterPro" id="IPR050445">
    <property type="entry name" value="Bact_polysacc_biosynth/exp"/>
</dbReference>
<evidence type="ECO:0000256" key="1">
    <source>
        <dbReference type="SAM" id="Phobius"/>
    </source>
</evidence>
<feature type="transmembrane region" description="Helical" evidence="1">
    <location>
        <begin position="35"/>
        <end position="57"/>
    </location>
</feature>
<organism evidence="2 3">
    <name type="scientific">Paraburkholderia metrosideri</name>
    <dbReference type="NCBI Taxonomy" id="580937"/>
    <lineage>
        <taxon>Bacteria</taxon>
        <taxon>Pseudomonadati</taxon>
        <taxon>Pseudomonadota</taxon>
        <taxon>Betaproteobacteria</taxon>
        <taxon>Burkholderiales</taxon>
        <taxon>Burkholderiaceae</taxon>
        <taxon>Paraburkholderia</taxon>
    </lineage>
</organism>
<gene>
    <name evidence="2" type="ORF">LMG28140_05528</name>
</gene>